<dbReference type="EMBL" id="UAUF01000012">
    <property type="protein sequence ID" value="SPZ08622.1"/>
    <property type="molecule type" value="Genomic_DNA"/>
</dbReference>
<dbReference type="AlphaFoldDB" id="A0A2X2CIV0"/>
<gene>
    <name evidence="2" type="ORF">NCTC11842_02881</name>
</gene>
<accession>A0A2X2CIV0</accession>
<name>A0A2X2CIV0_PSELU</name>
<evidence type="ECO:0000313" key="3">
    <source>
        <dbReference type="Proteomes" id="UP000250443"/>
    </source>
</evidence>
<evidence type="ECO:0000256" key="1">
    <source>
        <dbReference type="SAM" id="MobiDB-lite"/>
    </source>
</evidence>
<sequence length="129" mass="13541">MSERDIRDYINSLNEENLSRQSGASAQAGDTLGWALLEATASPVDQPLPVIHSSSAVSTEAIPVVTSNPLQEAREPSSGIAPPVDVQAKPASGAHPFGNIFKIKPAVDEVDLQPQGSLKALLKSIATCR</sequence>
<evidence type="ECO:0000313" key="2">
    <source>
        <dbReference type="EMBL" id="SPZ08622.1"/>
    </source>
</evidence>
<dbReference type="Proteomes" id="UP000250443">
    <property type="component" value="Unassembled WGS sequence"/>
</dbReference>
<feature type="region of interest" description="Disordered" evidence="1">
    <location>
        <begin position="69"/>
        <end position="91"/>
    </location>
</feature>
<proteinExistence type="predicted"/>
<organism evidence="2 3">
    <name type="scientific">Pseudomonas luteola</name>
    <dbReference type="NCBI Taxonomy" id="47886"/>
    <lineage>
        <taxon>Bacteria</taxon>
        <taxon>Pseudomonadati</taxon>
        <taxon>Pseudomonadota</taxon>
        <taxon>Gammaproteobacteria</taxon>
        <taxon>Pseudomonadales</taxon>
        <taxon>Pseudomonadaceae</taxon>
        <taxon>Pseudomonas</taxon>
    </lineage>
</organism>
<dbReference type="RefSeq" id="WP_010795074.1">
    <property type="nucleotide sequence ID" value="NZ_UAUF01000012.1"/>
</dbReference>
<protein>
    <recommendedName>
        <fullName evidence="4">Cellulose biosynthesis protein BcsO</fullName>
    </recommendedName>
</protein>
<reference evidence="2 3" key="1">
    <citation type="submission" date="2018-06" db="EMBL/GenBank/DDBJ databases">
        <authorList>
            <consortium name="Pathogen Informatics"/>
            <person name="Doyle S."/>
        </authorList>
    </citation>
    <scope>NUCLEOTIDE SEQUENCE [LARGE SCALE GENOMIC DNA]</scope>
    <source>
        <strain evidence="2 3">NCTC11842</strain>
    </source>
</reference>
<evidence type="ECO:0008006" key="4">
    <source>
        <dbReference type="Google" id="ProtNLM"/>
    </source>
</evidence>